<evidence type="ECO:0000313" key="6">
    <source>
        <dbReference type="Proteomes" id="UP000674234"/>
    </source>
</evidence>
<dbReference type="Gene3D" id="3.40.50.1240">
    <property type="entry name" value="Phosphoglycerate mutase-like"/>
    <property type="match status" value="1"/>
</dbReference>
<name>A0A940WGQ4_9ACTN</name>
<dbReference type="SUPFAM" id="SSF55811">
    <property type="entry name" value="Nudix"/>
    <property type="match status" value="1"/>
</dbReference>
<dbReference type="InterPro" id="IPR000086">
    <property type="entry name" value="NUDIX_hydrolase_dom"/>
</dbReference>
<gene>
    <name evidence="5" type="ORF">JOL79_16235</name>
</gene>
<dbReference type="InterPro" id="IPR013078">
    <property type="entry name" value="His_Pase_superF_clade-1"/>
</dbReference>
<dbReference type="AlphaFoldDB" id="A0A940WGQ4"/>
<dbReference type="GO" id="GO:0006167">
    <property type="term" value="P:AMP biosynthetic process"/>
    <property type="evidence" value="ECO:0007669"/>
    <property type="project" value="TreeGrafter"/>
</dbReference>
<feature type="domain" description="Nudix hydrolase" evidence="4">
    <location>
        <begin position="1"/>
        <end position="135"/>
    </location>
</feature>
<dbReference type="CDD" id="cd07067">
    <property type="entry name" value="HP_PGM_like"/>
    <property type="match status" value="1"/>
</dbReference>
<organism evidence="5 6">
    <name type="scientific">Microbispora oryzae</name>
    <dbReference type="NCBI Taxonomy" id="2806554"/>
    <lineage>
        <taxon>Bacteria</taxon>
        <taxon>Bacillati</taxon>
        <taxon>Actinomycetota</taxon>
        <taxon>Actinomycetes</taxon>
        <taxon>Streptosporangiales</taxon>
        <taxon>Streptosporangiaceae</taxon>
        <taxon>Microbispora</taxon>
    </lineage>
</organism>
<accession>A0A940WGQ4</accession>
<protein>
    <submittedName>
        <fullName evidence="5">NUDIX hydrolase</fullName>
    </submittedName>
</protein>
<comment type="similarity">
    <text evidence="1 3">Belongs to the Nudix hydrolase family.</text>
</comment>
<dbReference type="EMBL" id="JAFCNB010000008">
    <property type="protein sequence ID" value="MBP2705364.1"/>
    <property type="molecule type" value="Genomic_DNA"/>
</dbReference>
<dbReference type="PROSITE" id="PS00893">
    <property type="entry name" value="NUDIX_BOX"/>
    <property type="match status" value="1"/>
</dbReference>
<evidence type="ECO:0000256" key="2">
    <source>
        <dbReference type="ARBA" id="ARBA00022801"/>
    </source>
</evidence>
<dbReference type="InterPro" id="IPR020084">
    <property type="entry name" value="NUDIX_hydrolase_CS"/>
</dbReference>
<evidence type="ECO:0000259" key="4">
    <source>
        <dbReference type="PROSITE" id="PS51462"/>
    </source>
</evidence>
<dbReference type="SMART" id="SM00855">
    <property type="entry name" value="PGAM"/>
    <property type="match status" value="1"/>
</dbReference>
<dbReference type="PANTHER" id="PTHR21340:SF0">
    <property type="entry name" value="BIS(5'-NUCLEOSYL)-TETRAPHOSPHATASE [ASYMMETRICAL]"/>
    <property type="match status" value="1"/>
</dbReference>
<dbReference type="Proteomes" id="UP000674234">
    <property type="component" value="Unassembled WGS sequence"/>
</dbReference>
<dbReference type="SUPFAM" id="SSF53254">
    <property type="entry name" value="Phosphoglycerate mutase-like"/>
    <property type="match status" value="1"/>
</dbReference>
<reference evidence="5" key="1">
    <citation type="submission" date="2021-02" db="EMBL/GenBank/DDBJ databases">
        <title>Draft genome sequence of Microbispora sp. RL4-1S isolated from rice leaves in Thailand.</title>
        <authorList>
            <person name="Muangham S."/>
            <person name="Duangmal K."/>
        </authorList>
    </citation>
    <scope>NUCLEOTIDE SEQUENCE</scope>
    <source>
        <strain evidence="5">RL4-1S</strain>
    </source>
</reference>
<dbReference type="InterPro" id="IPR051325">
    <property type="entry name" value="Nudix_hydrolase_domain"/>
</dbReference>
<dbReference type="GO" id="GO:0004081">
    <property type="term" value="F:bis(5'-nucleosyl)-tetraphosphatase (asymmetrical) activity"/>
    <property type="evidence" value="ECO:0007669"/>
    <property type="project" value="TreeGrafter"/>
</dbReference>
<evidence type="ECO:0000256" key="1">
    <source>
        <dbReference type="ARBA" id="ARBA00005582"/>
    </source>
</evidence>
<dbReference type="PROSITE" id="PS51462">
    <property type="entry name" value="NUDIX"/>
    <property type="match status" value="1"/>
</dbReference>
<dbReference type="Pfam" id="PF00300">
    <property type="entry name" value="His_Phos_1"/>
    <property type="match status" value="1"/>
</dbReference>
<keyword evidence="2 3" id="KW-0378">Hydrolase</keyword>
<dbReference type="CDD" id="cd03673">
    <property type="entry name" value="NUDIX_Ap6A_hydrolase"/>
    <property type="match status" value="1"/>
</dbReference>
<dbReference type="GO" id="GO:0006754">
    <property type="term" value="P:ATP biosynthetic process"/>
    <property type="evidence" value="ECO:0007669"/>
    <property type="project" value="TreeGrafter"/>
</dbReference>
<dbReference type="InterPro" id="IPR020476">
    <property type="entry name" value="Nudix_hydrolase"/>
</dbReference>
<dbReference type="InterPro" id="IPR015797">
    <property type="entry name" value="NUDIX_hydrolase-like_dom_sf"/>
</dbReference>
<sequence>MIRAAGAVVWRGDEAAPEVALVHRPRYDDWSLPKGKLQPGEHVVAAALREVAEETGLDVVLGRALPPVHYMRDGRLKRVDYWTARVADDPSRDGPSRDAASHAPDEVDEVAWFPVEEARRRVTYRWDADLLGTLTAAPLVTTPLIFVRHALAGSRQEWRGDDDLRPLDRRGRAQARTLADVLRAYRPGVLVTSPSLRCVQTVEPYADLTGREPRREAALSESGFDPAEADRVVRDLAASGEAAVVCSHGKVLPHLLALAYGRPPADANLAKGGLAVFNRVPNRAGGRVVTVERYLT</sequence>
<dbReference type="Gene3D" id="3.90.79.10">
    <property type="entry name" value="Nucleoside Triphosphate Pyrophosphohydrolase"/>
    <property type="match status" value="1"/>
</dbReference>
<comment type="caution">
    <text evidence="5">The sequence shown here is derived from an EMBL/GenBank/DDBJ whole genome shotgun (WGS) entry which is preliminary data.</text>
</comment>
<dbReference type="PRINTS" id="PR00502">
    <property type="entry name" value="NUDIXFAMILY"/>
</dbReference>
<keyword evidence="6" id="KW-1185">Reference proteome</keyword>
<evidence type="ECO:0000256" key="3">
    <source>
        <dbReference type="RuleBase" id="RU003476"/>
    </source>
</evidence>
<dbReference type="InterPro" id="IPR029033">
    <property type="entry name" value="His_PPase_superfam"/>
</dbReference>
<dbReference type="Pfam" id="PF00293">
    <property type="entry name" value="NUDIX"/>
    <property type="match status" value="1"/>
</dbReference>
<proteinExistence type="inferred from homology"/>
<dbReference type="PANTHER" id="PTHR21340">
    <property type="entry name" value="DIADENOSINE 5,5-P1,P4-TETRAPHOSPHATE PYROPHOSPHOHYDROLASE MUTT"/>
    <property type="match status" value="1"/>
</dbReference>
<evidence type="ECO:0000313" key="5">
    <source>
        <dbReference type="EMBL" id="MBP2705364.1"/>
    </source>
</evidence>